<dbReference type="Pfam" id="PF01171">
    <property type="entry name" value="ATP_bind_3"/>
    <property type="match status" value="1"/>
</dbReference>
<keyword evidence="4 6" id="KW-0067">ATP-binding</keyword>
<comment type="subcellular location">
    <subcellularLocation>
        <location evidence="6">Cytoplasm</location>
    </subcellularLocation>
</comment>
<keyword evidence="6" id="KW-0963">Cytoplasm</keyword>
<comment type="catalytic activity">
    <reaction evidence="5 6">
        <text>cytidine(34) in tRNA(Ile2) + L-lysine + ATP = lysidine(34) in tRNA(Ile2) + AMP + diphosphate + H(+)</text>
        <dbReference type="Rhea" id="RHEA:43744"/>
        <dbReference type="Rhea" id="RHEA-COMP:10625"/>
        <dbReference type="Rhea" id="RHEA-COMP:10670"/>
        <dbReference type="ChEBI" id="CHEBI:15378"/>
        <dbReference type="ChEBI" id="CHEBI:30616"/>
        <dbReference type="ChEBI" id="CHEBI:32551"/>
        <dbReference type="ChEBI" id="CHEBI:33019"/>
        <dbReference type="ChEBI" id="CHEBI:82748"/>
        <dbReference type="ChEBI" id="CHEBI:83665"/>
        <dbReference type="ChEBI" id="CHEBI:456215"/>
        <dbReference type="EC" id="6.3.4.19"/>
    </reaction>
</comment>
<dbReference type="InterPro" id="IPR014729">
    <property type="entry name" value="Rossmann-like_a/b/a_fold"/>
</dbReference>
<keyword evidence="3 6" id="KW-0547">Nucleotide-binding</keyword>
<evidence type="ECO:0000256" key="1">
    <source>
        <dbReference type="ARBA" id="ARBA00022598"/>
    </source>
</evidence>
<evidence type="ECO:0000256" key="3">
    <source>
        <dbReference type="ARBA" id="ARBA00022741"/>
    </source>
</evidence>
<dbReference type="CDD" id="cd01992">
    <property type="entry name" value="TilS_N"/>
    <property type="match status" value="1"/>
</dbReference>
<keyword evidence="2 6" id="KW-0819">tRNA processing</keyword>
<dbReference type="KEGG" id="hdi:HDIA_3598"/>
<dbReference type="InterPro" id="IPR012094">
    <property type="entry name" value="tRNA_Ile_lys_synt"/>
</dbReference>
<dbReference type="Proteomes" id="UP000223606">
    <property type="component" value="Chromosome 1"/>
</dbReference>
<dbReference type="HAMAP" id="MF_01161">
    <property type="entry name" value="tRNA_Ile_lys_synt"/>
    <property type="match status" value="1"/>
</dbReference>
<comment type="similarity">
    <text evidence="6">Belongs to the tRNA(Ile)-lysidine synthase family.</text>
</comment>
<evidence type="ECO:0000256" key="2">
    <source>
        <dbReference type="ARBA" id="ARBA00022694"/>
    </source>
</evidence>
<dbReference type="PANTHER" id="PTHR43033">
    <property type="entry name" value="TRNA(ILE)-LYSIDINE SYNTHASE-RELATED"/>
    <property type="match status" value="1"/>
</dbReference>
<dbReference type="Gene3D" id="3.40.50.620">
    <property type="entry name" value="HUPs"/>
    <property type="match status" value="1"/>
</dbReference>
<sequence length="430" mass="46445">MSGEGGRNEAPPLDPAEADALLAPFFDAGPLAIAVSGGADSTALMILAADFAKRHPHYPQPLVLTVDHGLRAEAAGECAEVCAMATRFGLPSETLRWHPGVLHGDIQAKAREARYRLLAEAARSKGIAHVLLAHHLDDRAETFLMRLGRGSGLRGLAAMGPSRDVDGVTFLRPLLSVPRRRLEASLRAAGLSWIDDPSNSDGRFLRVRTRQLMPELASIGLTPERLAETAERLSRAASVIERLVGRLRSEAVCWHPGYVRLDGARLCEADEEIALRLLSDLIRDLRGTDYGPSFQPLEAWYGLLRAGEAPRAATLGGVMLAPRRDGLWLYPEAGRTGFEERAVDEDGIYLWDGRLRVVLKGLENRAFRLAALGGAGRRQLEESGIRLPGPAAARESIPGLFDADAGLVAAPGQPGRDHGIELRLAQTGEH</sequence>
<evidence type="ECO:0000259" key="7">
    <source>
        <dbReference type="Pfam" id="PF01171"/>
    </source>
</evidence>
<organism evidence="8 9">
    <name type="scientific">Hartmannibacter diazotrophicus</name>
    <dbReference type="NCBI Taxonomy" id="1482074"/>
    <lineage>
        <taxon>Bacteria</taxon>
        <taxon>Pseudomonadati</taxon>
        <taxon>Pseudomonadota</taxon>
        <taxon>Alphaproteobacteria</taxon>
        <taxon>Hyphomicrobiales</taxon>
        <taxon>Pleomorphomonadaceae</taxon>
        <taxon>Hartmannibacter</taxon>
    </lineage>
</organism>
<feature type="binding site" evidence="6">
    <location>
        <begin position="36"/>
        <end position="41"/>
    </location>
    <ligand>
        <name>ATP</name>
        <dbReference type="ChEBI" id="CHEBI:30616"/>
    </ligand>
</feature>
<dbReference type="InterPro" id="IPR011063">
    <property type="entry name" value="TilS/TtcA_N"/>
</dbReference>
<dbReference type="EMBL" id="LT960614">
    <property type="protein sequence ID" value="SON57139.1"/>
    <property type="molecule type" value="Genomic_DNA"/>
</dbReference>
<dbReference type="EC" id="6.3.4.19" evidence="6"/>
<evidence type="ECO:0000313" key="8">
    <source>
        <dbReference type="EMBL" id="SON57139.1"/>
    </source>
</evidence>
<dbReference type="GO" id="GO:0032267">
    <property type="term" value="F:tRNA(Ile)-lysidine synthase activity"/>
    <property type="evidence" value="ECO:0007669"/>
    <property type="project" value="UniProtKB-EC"/>
</dbReference>
<comment type="function">
    <text evidence="6">Ligates lysine onto the cytidine present at position 34 of the AUA codon-specific tRNA(Ile) that contains the anticodon CAU, in an ATP-dependent manner. Cytidine is converted to lysidine, thus changing the amino acid specificity of the tRNA from methionine to isoleucine.</text>
</comment>
<dbReference type="GO" id="GO:0005737">
    <property type="term" value="C:cytoplasm"/>
    <property type="evidence" value="ECO:0007669"/>
    <property type="project" value="UniProtKB-SubCell"/>
</dbReference>
<reference evidence="9" key="1">
    <citation type="submission" date="2017-09" db="EMBL/GenBank/DDBJ databases">
        <title>Genome sequence of Nannocystis excedens DSM 71.</title>
        <authorList>
            <person name="Blom J."/>
        </authorList>
    </citation>
    <scope>NUCLEOTIDE SEQUENCE [LARGE SCALE GENOMIC DNA]</scope>
    <source>
        <strain evidence="9">type strain: E19</strain>
    </source>
</reference>
<dbReference type="PANTHER" id="PTHR43033:SF1">
    <property type="entry name" value="TRNA(ILE)-LYSIDINE SYNTHASE-RELATED"/>
    <property type="match status" value="1"/>
</dbReference>
<keyword evidence="9" id="KW-1185">Reference proteome</keyword>
<dbReference type="AlphaFoldDB" id="A0A2C9DAD6"/>
<protein>
    <recommendedName>
        <fullName evidence="6">tRNA(Ile)-lysidine synthase</fullName>
        <ecNumber evidence="6">6.3.4.19</ecNumber>
    </recommendedName>
    <alternativeName>
        <fullName evidence="6">tRNA(Ile)-2-lysyl-cytidine synthase</fullName>
    </alternativeName>
    <alternativeName>
        <fullName evidence="6">tRNA(Ile)-lysidine synthetase</fullName>
    </alternativeName>
</protein>
<evidence type="ECO:0000313" key="9">
    <source>
        <dbReference type="Proteomes" id="UP000223606"/>
    </source>
</evidence>
<keyword evidence="1 6" id="KW-0436">Ligase</keyword>
<dbReference type="InterPro" id="IPR012795">
    <property type="entry name" value="tRNA_Ile_lys_synt_N"/>
</dbReference>
<dbReference type="GO" id="GO:0005524">
    <property type="term" value="F:ATP binding"/>
    <property type="evidence" value="ECO:0007669"/>
    <property type="project" value="UniProtKB-UniRule"/>
</dbReference>
<feature type="domain" description="tRNA(Ile)-lysidine/2-thiocytidine synthase N-terminal" evidence="7">
    <location>
        <begin position="32"/>
        <end position="211"/>
    </location>
</feature>
<evidence type="ECO:0000256" key="4">
    <source>
        <dbReference type="ARBA" id="ARBA00022840"/>
    </source>
</evidence>
<proteinExistence type="inferred from homology"/>
<name>A0A2C9DAD6_9HYPH</name>
<accession>A0A2C9DAD6</accession>
<evidence type="ECO:0000256" key="6">
    <source>
        <dbReference type="HAMAP-Rule" id="MF_01161"/>
    </source>
</evidence>
<gene>
    <name evidence="6 8" type="primary">tilS</name>
    <name evidence="8" type="ORF">HDIA_3598</name>
</gene>
<comment type="domain">
    <text evidence="6">The N-terminal region contains the highly conserved SGGXDS motif, predicted to be a P-loop motif involved in ATP binding.</text>
</comment>
<dbReference type="NCBIfam" id="TIGR02432">
    <property type="entry name" value="lysidine_TilS_N"/>
    <property type="match status" value="1"/>
</dbReference>
<dbReference type="SUPFAM" id="SSF52402">
    <property type="entry name" value="Adenine nucleotide alpha hydrolases-like"/>
    <property type="match status" value="1"/>
</dbReference>
<dbReference type="OrthoDB" id="9807403at2"/>
<evidence type="ECO:0000256" key="5">
    <source>
        <dbReference type="ARBA" id="ARBA00048539"/>
    </source>
</evidence>
<dbReference type="GO" id="GO:0006400">
    <property type="term" value="P:tRNA modification"/>
    <property type="evidence" value="ECO:0007669"/>
    <property type="project" value="UniProtKB-UniRule"/>
</dbReference>
<dbReference type="RefSeq" id="WP_099557438.1">
    <property type="nucleotide sequence ID" value="NZ_LT960614.1"/>
</dbReference>